<evidence type="ECO:0000313" key="3">
    <source>
        <dbReference type="EMBL" id="OQV23973.1"/>
    </source>
</evidence>
<dbReference type="AlphaFoldDB" id="A0A1W0X8Z0"/>
<evidence type="ECO:0000256" key="1">
    <source>
        <dbReference type="ARBA" id="ARBA00022729"/>
    </source>
</evidence>
<comment type="caution">
    <text evidence="3">The sequence shown here is derived from an EMBL/GenBank/DDBJ whole genome shotgun (WGS) entry which is preliminary data.</text>
</comment>
<dbReference type="OrthoDB" id="9991292at2759"/>
<sequence length="130" mass="14064">MLSLVSSVILLLGWTIPYSEAIRCFSCDGCRDPFYPALDHVQDCGNNQMDLLDAAGMSRQQRCVKIVAPDGSVQRGCGASRSGMIGCERSLQGVVCTCFTDLCNGSPGSLTSRNNHIRIALLSLLVYLFL</sequence>
<name>A0A1W0X8Z0_HYPEX</name>
<dbReference type="PANTHER" id="PTHR33562">
    <property type="entry name" value="ATILLA, ISOFORM B-RELATED-RELATED"/>
    <property type="match status" value="1"/>
</dbReference>
<feature type="chain" id="PRO_5012732178" description="Protein sleepless" evidence="2">
    <location>
        <begin position="22"/>
        <end position="130"/>
    </location>
</feature>
<proteinExistence type="predicted"/>
<evidence type="ECO:0000256" key="2">
    <source>
        <dbReference type="SAM" id="SignalP"/>
    </source>
</evidence>
<dbReference type="EMBL" id="MTYJ01000009">
    <property type="protein sequence ID" value="OQV23973.1"/>
    <property type="molecule type" value="Genomic_DNA"/>
</dbReference>
<dbReference type="Proteomes" id="UP000192578">
    <property type="component" value="Unassembled WGS sequence"/>
</dbReference>
<keyword evidence="1 2" id="KW-0732">Signal</keyword>
<feature type="signal peptide" evidence="2">
    <location>
        <begin position="1"/>
        <end position="21"/>
    </location>
</feature>
<gene>
    <name evidence="3" type="ORF">BV898_02319</name>
</gene>
<organism evidence="3 4">
    <name type="scientific">Hypsibius exemplaris</name>
    <name type="common">Freshwater tardigrade</name>
    <dbReference type="NCBI Taxonomy" id="2072580"/>
    <lineage>
        <taxon>Eukaryota</taxon>
        <taxon>Metazoa</taxon>
        <taxon>Ecdysozoa</taxon>
        <taxon>Tardigrada</taxon>
        <taxon>Eutardigrada</taxon>
        <taxon>Parachela</taxon>
        <taxon>Hypsibioidea</taxon>
        <taxon>Hypsibiidae</taxon>
        <taxon>Hypsibius</taxon>
    </lineage>
</organism>
<dbReference type="InterPro" id="IPR050975">
    <property type="entry name" value="Sleep_regulator"/>
</dbReference>
<reference evidence="4" key="1">
    <citation type="submission" date="2017-01" db="EMBL/GenBank/DDBJ databases">
        <title>Comparative genomics of anhydrobiosis in the tardigrade Hypsibius dujardini.</title>
        <authorList>
            <person name="Yoshida Y."/>
            <person name="Koutsovoulos G."/>
            <person name="Laetsch D."/>
            <person name="Stevens L."/>
            <person name="Kumar S."/>
            <person name="Horikawa D."/>
            <person name="Ishino K."/>
            <person name="Komine S."/>
            <person name="Tomita M."/>
            <person name="Blaxter M."/>
            <person name="Arakawa K."/>
        </authorList>
    </citation>
    <scope>NUCLEOTIDE SEQUENCE [LARGE SCALE GENOMIC DNA]</scope>
    <source>
        <strain evidence="4">Z151</strain>
    </source>
</reference>
<keyword evidence="4" id="KW-1185">Reference proteome</keyword>
<evidence type="ECO:0000313" key="4">
    <source>
        <dbReference type="Proteomes" id="UP000192578"/>
    </source>
</evidence>
<accession>A0A1W0X8Z0</accession>
<evidence type="ECO:0008006" key="5">
    <source>
        <dbReference type="Google" id="ProtNLM"/>
    </source>
</evidence>
<protein>
    <recommendedName>
        <fullName evidence="5">Protein sleepless</fullName>
    </recommendedName>
</protein>